<evidence type="ECO:0000256" key="1">
    <source>
        <dbReference type="SAM" id="MobiDB-lite"/>
    </source>
</evidence>
<keyword evidence="3" id="KW-1185">Reference proteome</keyword>
<dbReference type="EMBL" id="LBMM01027109">
    <property type="protein sequence ID" value="KMQ82234.1"/>
    <property type="molecule type" value="Genomic_DNA"/>
</dbReference>
<gene>
    <name evidence="2" type="ORF">RF55_23708</name>
</gene>
<sequence>MQLPRTKKGGVAYRTVGGHLGGVTAGTRKGGVVCRTVGGHLGKSDGFKRKWAWPAEQRIRGQRIREQRKTRNKGATGQQPRTKEERVNNPEQRSNGSTTQDEGGTGQQFRIKEERINNLRTKEERVNNLGNKKAAPKQKKGGSLAVEPCPLEGKQSGDRILK</sequence>
<dbReference type="PaxDb" id="67767-A0A0J7JVS0"/>
<feature type="region of interest" description="Disordered" evidence="1">
    <location>
        <begin position="53"/>
        <end position="162"/>
    </location>
</feature>
<proteinExistence type="predicted"/>
<name>A0A0J7JVS0_LASNI</name>
<accession>A0A0J7JVS0</accession>
<dbReference type="AlphaFoldDB" id="A0A0J7JVS0"/>
<protein>
    <submittedName>
        <fullName evidence="2">Syntaxin-5-like protein</fullName>
    </submittedName>
</protein>
<feature type="compositionally biased region" description="Basic and acidic residues" evidence="1">
    <location>
        <begin position="110"/>
        <end position="126"/>
    </location>
</feature>
<dbReference type="Proteomes" id="UP000036403">
    <property type="component" value="Unassembled WGS sequence"/>
</dbReference>
<organism evidence="2 3">
    <name type="scientific">Lasius niger</name>
    <name type="common">Black garden ant</name>
    <dbReference type="NCBI Taxonomy" id="67767"/>
    <lineage>
        <taxon>Eukaryota</taxon>
        <taxon>Metazoa</taxon>
        <taxon>Ecdysozoa</taxon>
        <taxon>Arthropoda</taxon>
        <taxon>Hexapoda</taxon>
        <taxon>Insecta</taxon>
        <taxon>Pterygota</taxon>
        <taxon>Neoptera</taxon>
        <taxon>Endopterygota</taxon>
        <taxon>Hymenoptera</taxon>
        <taxon>Apocrita</taxon>
        <taxon>Aculeata</taxon>
        <taxon>Formicoidea</taxon>
        <taxon>Formicidae</taxon>
        <taxon>Formicinae</taxon>
        <taxon>Lasius</taxon>
        <taxon>Lasius</taxon>
    </lineage>
</organism>
<reference evidence="2 3" key="1">
    <citation type="submission" date="2015-04" db="EMBL/GenBank/DDBJ databases">
        <title>Lasius niger genome sequencing.</title>
        <authorList>
            <person name="Konorov E.A."/>
            <person name="Nikitin M.A."/>
            <person name="Kirill M.V."/>
            <person name="Chang P."/>
        </authorList>
    </citation>
    <scope>NUCLEOTIDE SEQUENCE [LARGE SCALE GENOMIC DNA]</scope>
    <source>
        <tissue evidence="2">Whole</tissue>
    </source>
</reference>
<comment type="caution">
    <text evidence="2">The sequence shown here is derived from an EMBL/GenBank/DDBJ whole genome shotgun (WGS) entry which is preliminary data.</text>
</comment>
<evidence type="ECO:0000313" key="2">
    <source>
        <dbReference type="EMBL" id="KMQ82234.1"/>
    </source>
</evidence>
<evidence type="ECO:0000313" key="3">
    <source>
        <dbReference type="Proteomes" id="UP000036403"/>
    </source>
</evidence>
<feature type="compositionally biased region" description="Basic and acidic residues" evidence="1">
    <location>
        <begin position="57"/>
        <end position="69"/>
    </location>
</feature>
<feature type="compositionally biased region" description="Polar residues" evidence="1">
    <location>
        <begin position="89"/>
        <end position="102"/>
    </location>
</feature>